<dbReference type="GO" id="GO:0020037">
    <property type="term" value="F:heme binding"/>
    <property type="evidence" value="ECO:0007669"/>
    <property type="project" value="InterPro"/>
</dbReference>
<dbReference type="InterPro" id="IPR036909">
    <property type="entry name" value="Cyt_c-like_dom_sf"/>
</dbReference>
<dbReference type="Pfam" id="PF13442">
    <property type="entry name" value="Cytochrome_CBB3"/>
    <property type="match status" value="1"/>
</dbReference>
<dbReference type="OrthoDB" id="9808312at2"/>
<dbReference type="KEGG" id="rml:FF011L_49700"/>
<dbReference type="SUPFAM" id="SSF46626">
    <property type="entry name" value="Cytochrome c"/>
    <property type="match status" value="2"/>
</dbReference>
<organism evidence="7 8">
    <name type="scientific">Roseimaritima multifibrata</name>
    <dbReference type="NCBI Taxonomy" id="1930274"/>
    <lineage>
        <taxon>Bacteria</taxon>
        <taxon>Pseudomonadati</taxon>
        <taxon>Planctomycetota</taxon>
        <taxon>Planctomycetia</taxon>
        <taxon>Pirellulales</taxon>
        <taxon>Pirellulaceae</taxon>
        <taxon>Roseimaritima</taxon>
    </lineage>
</organism>
<keyword evidence="2 4" id="KW-0479">Metal-binding</keyword>
<dbReference type="Gene3D" id="1.10.760.10">
    <property type="entry name" value="Cytochrome c-like domain"/>
    <property type="match status" value="2"/>
</dbReference>
<feature type="domain" description="Cytochrome c" evidence="6">
    <location>
        <begin position="295"/>
        <end position="425"/>
    </location>
</feature>
<dbReference type="GO" id="GO:0046872">
    <property type="term" value="F:metal ion binding"/>
    <property type="evidence" value="ECO:0007669"/>
    <property type="project" value="UniProtKB-KW"/>
</dbReference>
<dbReference type="AlphaFoldDB" id="A0A517MMR0"/>
<keyword evidence="5" id="KW-0812">Transmembrane</keyword>
<evidence type="ECO:0000313" key="7">
    <source>
        <dbReference type="EMBL" id="QDS96162.1"/>
    </source>
</evidence>
<reference evidence="7 8" key="1">
    <citation type="submission" date="2019-02" db="EMBL/GenBank/DDBJ databases">
        <title>Deep-cultivation of Planctomycetes and their phenomic and genomic characterization uncovers novel biology.</title>
        <authorList>
            <person name="Wiegand S."/>
            <person name="Jogler M."/>
            <person name="Boedeker C."/>
            <person name="Pinto D."/>
            <person name="Vollmers J."/>
            <person name="Rivas-Marin E."/>
            <person name="Kohn T."/>
            <person name="Peeters S.H."/>
            <person name="Heuer A."/>
            <person name="Rast P."/>
            <person name="Oberbeckmann S."/>
            <person name="Bunk B."/>
            <person name="Jeske O."/>
            <person name="Meyerdierks A."/>
            <person name="Storesund J.E."/>
            <person name="Kallscheuer N."/>
            <person name="Luecker S."/>
            <person name="Lage O.M."/>
            <person name="Pohl T."/>
            <person name="Merkel B.J."/>
            <person name="Hornburger P."/>
            <person name="Mueller R.-W."/>
            <person name="Bruemmer F."/>
            <person name="Labrenz M."/>
            <person name="Spormann A.M."/>
            <person name="Op den Camp H."/>
            <person name="Overmann J."/>
            <person name="Amann R."/>
            <person name="Jetten M.S.M."/>
            <person name="Mascher T."/>
            <person name="Medema M.H."/>
            <person name="Devos D.P."/>
            <person name="Kaster A.-K."/>
            <person name="Ovreas L."/>
            <person name="Rohde M."/>
            <person name="Galperin M.Y."/>
            <person name="Jogler C."/>
        </authorList>
    </citation>
    <scope>NUCLEOTIDE SEQUENCE [LARGE SCALE GENOMIC DNA]</scope>
    <source>
        <strain evidence="7 8">FF011L</strain>
    </source>
</reference>
<feature type="domain" description="Cytochrome c" evidence="6">
    <location>
        <begin position="101"/>
        <end position="197"/>
    </location>
</feature>
<accession>A0A517MMR0</accession>
<dbReference type="PROSITE" id="PS51007">
    <property type="entry name" value="CYTC"/>
    <property type="match status" value="2"/>
</dbReference>
<protein>
    <submittedName>
        <fullName evidence="7">Cytochrome c</fullName>
    </submittedName>
</protein>
<dbReference type="Pfam" id="PF00034">
    <property type="entry name" value="Cytochrom_C"/>
    <property type="match status" value="1"/>
</dbReference>
<evidence type="ECO:0000256" key="4">
    <source>
        <dbReference type="PROSITE-ProRule" id="PRU00433"/>
    </source>
</evidence>
<keyword evidence="1 4" id="KW-0349">Heme</keyword>
<keyword evidence="8" id="KW-1185">Reference proteome</keyword>
<dbReference type="EMBL" id="CP036262">
    <property type="protein sequence ID" value="QDS96162.1"/>
    <property type="molecule type" value="Genomic_DNA"/>
</dbReference>
<dbReference type="RefSeq" id="WP_145354341.1">
    <property type="nucleotide sequence ID" value="NZ_CP036262.1"/>
</dbReference>
<evidence type="ECO:0000256" key="5">
    <source>
        <dbReference type="SAM" id="Phobius"/>
    </source>
</evidence>
<keyword evidence="5" id="KW-1133">Transmembrane helix</keyword>
<keyword evidence="3 4" id="KW-0408">Iron</keyword>
<evidence type="ECO:0000256" key="3">
    <source>
        <dbReference type="ARBA" id="ARBA00023004"/>
    </source>
</evidence>
<keyword evidence="5" id="KW-0472">Membrane</keyword>
<dbReference type="GO" id="GO:0009055">
    <property type="term" value="F:electron transfer activity"/>
    <property type="evidence" value="ECO:0007669"/>
    <property type="project" value="InterPro"/>
</dbReference>
<evidence type="ECO:0000256" key="2">
    <source>
        <dbReference type="ARBA" id="ARBA00022723"/>
    </source>
</evidence>
<evidence type="ECO:0000313" key="8">
    <source>
        <dbReference type="Proteomes" id="UP000320672"/>
    </source>
</evidence>
<name>A0A517MMR0_9BACT</name>
<feature type="transmembrane region" description="Helical" evidence="5">
    <location>
        <begin position="12"/>
        <end position="29"/>
    </location>
</feature>
<evidence type="ECO:0000256" key="1">
    <source>
        <dbReference type="ARBA" id="ARBA00022617"/>
    </source>
</evidence>
<dbReference type="Proteomes" id="UP000320672">
    <property type="component" value="Chromosome"/>
</dbReference>
<proteinExistence type="predicted"/>
<dbReference type="InterPro" id="IPR009056">
    <property type="entry name" value="Cyt_c-like_dom"/>
</dbReference>
<sequence length="444" mass="47850">MSGSLSNVCRSLVAVGWVGMAVAICLFVAPGCDSQPISFSGNALEKVKQEHVSGADLGQAESDIQAIMQAWFGTPDQPIVPVALQDLVQVDRIERSAGPVSSTEDGEHQGLYREHCAVCHGLNGNGRGPASGLQNPYPRDFRMGVYKFKSTPRGTPPTREDLLATLHRGAPGTAMPTFHSLPESDREALVDYVIYLSVRGMLERQLWQIAAEEFDYDSQPLPPEERLYAAGNEGTDDPAFVQQVAAIDELLLEITQAWLNAPQLALEIPEVPADVGRNVGTAEEEDSELVEIHDASVARGKALFHGQTANCVGCHGPAGKADVATLDFDDWTKDWTTRINITPTDTDAIAPFRAAGALRPRPAKPRNLQLGAFHGGSDPGLLYTRIVNGIDGTPMPAMELVEHPQPVGLTQRQVWDLINYVLSLSPADVAPLASESLVLPESSR</sequence>
<evidence type="ECO:0000259" key="6">
    <source>
        <dbReference type="PROSITE" id="PS51007"/>
    </source>
</evidence>
<gene>
    <name evidence="7" type="ORF">FF011L_49700</name>
</gene>